<feature type="chain" id="PRO_5028957549" evidence="2">
    <location>
        <begin position="21"/>
        <end position="1140"/>
    </location>
</feature>
<dbReference type="EMBL" id="WIQW01000006">
    <property type="protein sequence ID" value="KAF3109965.1"/>
    <property type="molecule type" value="Genomic_DNA"/>
</dbReference>
<feature type="region of interest" description="Disordered" evidence="1">
    <location>
        <begin position="828"/>
        <end position="873"/>
    </location>
</feature>
<dbReference type="InterPro" id="IPR055647">
    <property type="entry name" value="DUF7223"/>
</dbReference>
<feature type="domain" description="DUF7223" evidence="4">
    <location>
        <begin position="478"/>
        <end position="633"/>
    </location>
</feature>
<feature type="domain" description="DUF7029" evidence="3">
    <location>
        <begin position="177"/>
        <end position="276"/>
    </location>
</feature>
<dbReference type="Proteomes" id="UP000475325">
    <property type="component" value="Unassembled WGS sequence"/>
</dbReference>
<organism evidence="5 6">
    <name type="scientific">Orbilia oligospora</name>
    <name type="common">Nematode-trapping fungus</name>
    <name type="synonym">Arthrobotrys oligospora</name>
    <dbReference type="NCBI Taxonomy" id="2813651"/>
    <lineage>
        <taxon>Eukaryota</taxon>
        <taxon>Fungi</taxon>
        <taxon>Dikarya</taxon>
        <taxon>Ascomycota</taxon>
        <taxon>Pezizomycotina</taxon>
        <taxon>Orbiliomycetes</taxon>
        <taxon>Orbiliales</taxon>
        <taxon>Orbiliaceae</taxon>
        <taxon>Orbilia</taxon>
    </lineage>
</organism>
<comment type="caution">
    <text evidence="5">The sequence shown here is derived from an EMBL/GenBank/DDBJ whole genome shotgun (WGS) entry which is preliminary data.</text>
</comment>
<evidence type="ECO:0000313" key="6">
    <source>
        <dbReference type="Proteomes" id="UP000475325"/>
    </source>
</evidence>
<feature type="signal peptide" evidence="2">
    <location>
        <begin position="1"/>
        <end position="20"/>
    </location>
</feature>
<feature type="compositionally biased region" description="Polar residues" evidence="1">
    <location>
        <begin position="828"/>
        <end position="844"/>
    </location>
</feature>
<evidence type="ECO:0000259" key="3">
    <source>
        <dbReference type="Pfam" id="PF22974"/>
    </source>
</evidence>
<feature type="region of interest" description="Disordered" evidence="1">
    <location>
        <begin position="721"/>
        <end position="767"/>
    </location>
</feature>
<dbReference type="Pfam" id="PF22974">
    <property type="entry name" value="DUF7029"/>
    <property type="match status" value="1"/>
</dbReference>
<reference evidence="5 6" key="1">
    <citation type="submission" date="2019-06" db="EMBL/GenBank/DDBJ databases">
        <authorList>
            <person name="Palmer J.M."/>
        </authorList>
    </citation>
    <scope>NUCLEOTIDE SEQUENCE [LARGE SCALE GENOMIC DNA]</scope>
    <source>
        <strain evidence="5 6">TWF102</strain>
    </source>
</reference>
<feature type="compositionally biased region" description="Low complexity" evidence="1">
    <location>
        <begin position="959"/>
        <end position="974"/>
    </location>
</feature>
<keyword evidence="2" id="KW-0732">Signal</keyword>
<evidence type="ECO:0000313" key="5">
    <source>
        <dbReference type="EMBL" id="KAF3109965.1"/>
    </source>
</evidence>
<evidence type="ECO:0000256" key="2">
    <source>
        <dbReference type="SAM" id="SignalP"/>
    </source>
</evidence>
<gene>
    <name evidence="5" type="ORF">TWF102_009227</name>
</gene>
<feature type="compositionally biased region" description="Low complexity" evidence="1">
    <location>
        <begin position="853"/>
        <end position="873"/>
    </location>
</feature>
<dbReference type="Pfam" id="PF23865">
    <property type="entry name" value="DUF7223"/>
    <property type="match status" value="1"/>
</dbReference>
<sequence>MRVGAALAILFGLTATPSLAADPIDWDNIVFEWVTVTVTASTCHPHTTTLLSAFIPTAESQTTSTPTTHTVLASSVTQIPYNAPAQILGQPIVQEIVTSVPQPTIQTTWESTATYESSQSTVPVATATLRPAVVSDANLANPQNLRPKVEHDLYYAGDSISNANDATMPIANVKLNFTMAAVNLESSKIESVTCSPNSSGSGTIMKIVFNDKEAYHVAMTTWPKNDAFLLIGYFPGCGAYSSGERSFSKVHQVVSNGVLTITATVEDLSITEAITEGEIKFGSFNSGIASQSETNTTAPYYGVGVPNECLGNKTNDFDVELDNKLGVTKDLPSFISRFNAKRAMRRRREASRFSRIRSDDVPGHIERRWSIGGFFEDIGKAIVDVAEKVVDTVKDIAETAWDGISSAMQKIGKEIIDAGKTIIGTVADFDYIDTTASWDTFLSKKTKFPKSEKIGSKWNTPWGLPGHLLGADTETDSRIFCVNCGVKGDIKLNGHLTFSLKDGLKAATFTMNGTMSSNLQFGFWAQAKLEVSTSTELFDIPLGPITVPGLFDIGPQIVVMAEASASIATAGMMTAGFSMNWNPYMKIDMIDWTTETKGWEPTLHPMIQLDGEIVATVGIEMPIMLGFGVNLLKGWVLEQVVVSETPGVSLSARYAGQVRVNDKEKWAGIDGAIDVDDGFTCPNKIALFLDFTNSIDFAVTDVMKKNLGKATVPLYRQCLGGNPSSSSTSTSTSTTATESTAESTTSATSIETSTTGIETPGPYPTPIVEKRQEQSFTTLTTMMTFTTTEDNSSGTKTYTTSSIVTSIVPVVTASTSTLSELDGTTVTFTEASPTTSQGSGTDSPDLTVFPNHSNTTTTKSEETSTSSSSNTVSLQTTTSTANYGTGTSVAVVSQASSTLVSSSVITTTSTFSTTRLVNNGTTSSGPAEGTTASPVTSTATFTSVPSIQNTTSVYSRGNSTATTFSSTTTSTLTSASTAPTSALNFPKVTIKDAADGLFLNTNADGTLFLCNGNCGSPAEFYTRSSVVVGDSHDRVIHIYSRELETYGVSRLRLHNLEKLPNTSVIVGLYEFQPTKVVVVSSAHPNVLFLPVACRIEGQPTKMFVVKELESGTETLKRLGSSIAGGKILECSVKNLDLVAV</sequence>
<name>A0A7C8JC86_ORBOL</name>
<protein>
    <submittedName>
        <fullName evidence="5">Uncharacterized protein</fullName>
    </submittedName>
</protein>
<dbReference type="AlphaFoldDB" id="A0A7C8JC86"/>
<accession>A0A7C8JC86</accession>
<proteinExistence type="predicted"/>
<feature type="region of interest" description="Disordered" evidence="1">
    <location>
        <begin position="955"/>
        <end position="974"/>
    </location>
</feature>
<evidence type="ECO:0000259" key="4">
    <source>
        <dbReference type="Pfam" id="PF23865"/>
    </source>
</evidence>
<feature type="region of interest" description="Disordered" evidence="1">
    <location>
        <begin position="916"/>
        <end position="937"/>
    </location>
</feature>
<dbReference type="InterPro" id="IPR054293">
    <property type="entry name" value="DUF7029"/>
</dbReference>
<evidence type="ECO:0000256" key="1">
    <source>
        <dbReference type="SAM" id="MobiDB-lite"/>
    </source>
</evidence>
<feature type="compositionally biased region" description="Low complexity" evidence="1">
    <location>
        <begin position="724"/>
        <end position="755"/>
    </location>
</feature>